<sequence>MFSHVMIGTNDLDKAVEFYTKVLGVLGAKEPRINAAPSGHKRAFFMHDGSVFSVSQPIDDKPATVANGSTIGFRCDSPEQVQEMHDVAVAAGATSIEAPPGLRQAAMGAMYLAYFRDLDGHKICAIHRVKA</sequence>
<comment type="caution">
    <text evidence="1">The sequence shown here is derived from an EMBL/GenBank/DDBJ whole genome shotgun (WGS) entry which is preliminary data.</text>
</comment>
<dbReference type="Gene3D" id="3.10.180.10">
    <property type="entry name" value="2,3-Dihydroxybiphenyl 1,2-Dioxygenase, domain 1"/>
    <property type="match status" value="1"/>
</dbReference>
<accession>A0A0G9MM65</accession>
<proteinExistence type="predicted"/>
<dbReference type="STRING" id="502682.BMF35_a0959"/>
<dbReference type="InterPro" id="IPR029068">
    <property type="entry name" value="Glyas_Bleomycin-R_OHBP_Dase"/>
</dbReference>
<dbReference type="Pfam" id="PF00903">
    <property type="entry name" value="Glyoxalase"/>
    <property type="match status" value="1"/>
</dbReference>
<gene>
    <name evidence="1" type="ORF">AAW01_09770</name>
</gene>
<reference evidence="1 2" key="1">
    <citation type="submission" date="2015-04" db="EMBL/GenBank/DDBJ databases">
        <title>The draft genome sequence of Erythrobacr gangjinensis K7-2.</title>
        <authorList>
            <person name="Zhuang L."/>
            <person name="Liu Y."/>
            <person name="Shao Z."/>
        </authorList>
    </citation>
    <scope>NUCLEOTIDE SEQUENCE [LARGE SCALE GENOMIC DNA]</scope>
    <source>
        <strain evidence="1 2">K7-2</strain>
    </source>
</reference>
<dbReference type="PROSITE" id="PS51819">
    <property type="entry name" value="VOC"/>
    <property type="match status" value="1"/>
</dbReference>
<protein>
    <submittedName>
        <fullName evidence="1">Glyoxalase</fullName>
    </submittedName>
</protein>
<keyword evidence="2" id="KW-1185">Reference proteome</keyword>
<evidence type="ECO:0000313" key="2">
    <source>
        <dbReference type="Proteomes" id="UP000053070"/>
    </source>
</evidence>
<organism evidence="1 2">
    <name type="scientific">Aurantiacibacter gangjinensis</name>
    <dbReference type="NCBI Taxonomy" id="502682"/>
    <lineage>
        <taxon>Bacteria</taxon>
        <taxon>Pseudomonadati</taxon>
        <taxon>Pseudomonadota</taxon>
        <taxon>Alphaproteobacteria</taxon>
        <taxon>Sphingomonadales</taxon>
        <taxon>Erythrobacteraceae</taxon>
        <taxon>Aurantiacibacter</taxon>
    </lineage>
</organism>
<name>A0A0G9MM65_9SPHN</name>
<dbReference type="EMBL" id="LBHC01000002">
    <property type="protein sequence ID" value="KLE31780.1"/>
    <property type="molecule type" value="Genomic_DNA"/>
</dbReference>
<dbReference type="CDD" id="cd07262">
    <property type="entry name" value="VOC_like"/>
    <property type="match status" value="1"/>
</dbReference>
<dbReference type="InterPro" id="IPR037523">
    <property type="entry name" value="VOC_core"/>
</dbReference>
<dbReference type="KEGG" id="egn:BMF35_a0959"/>
<dbReference type="PANTHER" id="PTHR35006:SF1">
    <property type="entry name" value="BLL2941 PROTEIN"/>
    <property type="match status" value="1"/>
</dbReference>
<dbReference type="InterPro" id="IPR004360">
    <property type="entry name" value="Glyas_Fos-R_dOase_dom"/>
</dbReference>
<dbReference type="OrthoDB" id="9807407at2"/>
<dbReference type="Proteomes" id="UP000053070">
    <property type="component" value="Unassembled WGS sequence"/>
</dbReference>
<evidence type="ECO:0000313" key="1">
    <source>
        <dbReference type="EMBL" id="KLE31780.1"/>
    </source>
</evidence>
<dbReference type="PANTHER" id="PTHR35006">
    <property type="entry name" value="GLYOXALASE FAMILY PROTEIN (AFU_ORTHOLOGUE AFUA_5G14830)"/>
    <property type="match status" value="1"/>
</dbReference>
<dbReference type="SUPFAM" id="SSF54593">
    <property type="entry name" value="Glyoxalase/Bleomycin resistance protein/Dihydroxybiphenyl dioxygenase"/>
    <property type="match status" value="1"/>
</dbReference>
<dbReference type="RefSeq" id="WP_047007130.1">
    <property type="nucleotide sequence ID" value="NZ_CP018097.1"/>
</dbReference>
<dbReference type="AlphaFoldDB" id="A0A0G9MM65"/>
<dbReference type="PATRIC" id="fig|502682.8.peg.1996"/>